<dbReference type="AlphaFoldDB" id="A0A8D9DVK4"/>
<feature type="transmembrane region" description="Helical" evidence="1">
    <location>
        <begin position="22"/>
        <end position="48"/>
    </location>
</feature>
<evidence type="ECO:0000313" key="2">
    <source>
        <dbReference type="EMBL" id="CAG6729539.1"/>
    </source>
</evidence>
<accession>A0A8D9DVK4</accession>
<evidence type="ECO:0000256" key="1">
    <source>
        <dbReference type="SAM" id="Phobius"/>
    </source>
</evidence>
<keyword evidence="1" id="KW-1133">Transmembrane helix</keyword>
<organism evidence="2">
    <name type="scientific">Cacopsylla melanoneura</name>
    <dbReference type="NCBI Taxonomy" id="428564"/>
    <lineage>
        <taxon>Eukaryota</taxon>
        <taxon>Metazoa</taxon>
        <taxon>Ecdysozoa</taxon>
        <taxon>Arthropoda</taxon>
        <taxon>Hexapoda</taxon>
        <taxon>Insecta</taxon>
        <taxon>Pterygota</taxon>
        <taxon>Neoptera</taxon>
        <taxon>Paraneoptera</taxon>
        <taxon>Hemiptera</taxon>
        <taxon>Sternorrhyncha</taxon>
        <taxon>Psylloidea</taxon>
        <taxon>Psyllidae</taxon>
        <taxon>Psyllinae</taxon>
        <taxon>Cacopsylla</taxon>
    </lineage>
</organism>
<dbReference type="EMBL" id="HBUF01379143">
    <property type="protein sequence ID" value="CAG6729539.1"/>
    <property type="molecule type" value="Transcribed_RNA"/>
</dbReference>
<reference evidence="2" key="1">
    <citation type="submission" date="2021-05" db="EMBL/GenBank/DDBJ databases">
        <authorList>
            <person name="Alioto T."/>
            <person name="Alioto T."/>
            <person name="Gomez Garrido J."/>
        </authorList>
    </citation>
    <scope>NUCLEOTIDE SEQUENCE</scope>
</reference>
<protein>
    <submittedName>
        <fullName evidence="2">Uncharacterized protein</fullName>
    </submittedName>
</protein>
<name>A0A8D9DVK4_9HEMI</name>
<keyword evidence="1" id="KW-0812">Transmembrane</keyword>
<keyword evidence="1" id="KW-0472">Membrane</keyword>
<feature type="transmembrane region" description="Helical" evidence="1">
    <location>
        <begin position="79"/>
        <end position="96"/>
    </location>
</feature>
<sequence length="120" mass="13734">MFLIRFFLTFMSMLLEQSIDLFFIKAVLACPILCFISIKLLAFSVIVLPRYLKCFTCLIGSLLTRIFTVSGSFEHTRTSVFFIFIFILYSFKTSFIQSKERFRICSSGASTAMSSANLNI</sequence>
<proteinExistence type="predicted"/>